<dbReference type="RefSeq" id="WP_038490215.1">
    <property type="nucleotide sequence ID" value="NZ_BCTH01000068.1"/>
</dbReference>
<dbReference type="InterPro" id="IPR009959">
    <property type="entry name" value="Cyclase_SnoaL-like"/>
</dbReference>
<dbReference type="EMBL" id="HG322949">
    <property type="protein sequence ID" value="CDG82090.1"/>
    <property type="molecule type" value="Genomic_DNA"/>
</dbReference>
<dbReference type="eggNOG" id="COG5485">
    <property type="taxonomic scope" value="Bacteria"/>
</dbReference>
<dbReference type="PANTHER" id="PTHR38436">
    <property type="entry name" value="POLYKETIDE CYCLASE SNOAL-LIKE DOMAIN"/>
    <property type="match status" value="1"/>
</dbReference>
<reference evidence="2 3" key="1">
    <citation type="journal article" date="2015" name="Genome Announc.">
        <title>Genome Sequence of Mushroom Soft-Rot Pathogen Janthinobacterium agaricidamnosum.</title>
        <authorList>
            <person name="Graupner K."/>
            <person name="Lackner G."/>
            <person name="Hertweck C."/>
        </authorList>
    </citation>
    <scope>NUCLEOTIDE SEQUENCE [LARGE SCALE GENOMIC DNA]</scope>
    <source>
        <strain evidence="3">NBRC 102515 / DSM 9628</strain>
    </source>
</reference>
<dbReference type="PATRIC" id="fig|1349767.4.peg.3141"/>
<dbReference type="PANTHER" id="PTHR38436:SF1">
    <property type="entry name" value="ESTER CYCLASE"/>
    <property type="match status" value="1"/>
</dbReference>
<dbReference type="HOGENOM" id="CLU_100997_0_0_4"/>
<evidence type="ECO:0000313" key="2">
    <source>
        <dbReference type="EMBL" id="CDG82090.1"/>
    </source>
</evidence>
<dbReference type="SUPFAM" id="SSF54427">
    <property type="entry name" value="NTF2-like"/>
    <property type="match status" value="1"/>
</dbReference>
<keyword evidence="3" id="KW-1185">Reference proteome</keyword>
<dbReference type="Pfam" id="PF07366">
    <property type="entry name" value="SnoaL"/>
    <property type="match status" value="1"/>
</dbReference>
<gene>
    <name evidence="2" type="ORF">GJA_1439</name>
</gene>
<organism evidence="2 3">
    <name type="scientific">Janthinobacterium agaricidamnosum NBRC 102515 = DSM 9628</name>
    <dbReference type="NCBI Taxonomy" id="1349767"/>
    <lineage>
        <taxon>Bacteria</taxon>
        <taxon>Pseudomonadati</taxon>
        <taxon>Pseudomonadota</taxon>
        <taxon>Betaproteobacteria</taxon>
        <taxon>Burkholderiales</taxon>
        <taxon>Oxalobacteraceae</taxon>
        <taxon>Janthinobacterium</taxon>
    </lineage>
</organism>
<name>W0V3C2_9BURK</name>
<accession>W0V3C2</accession>
<feature type="chain" id="PRO_5004797279" evidence="1">
    <location>
        <begin position="32"/>
        <end position="195"/>
    </location>
</feature>
<dbReference type="Gene3D" id="3.10.450.50">
    <property type="match status" value="1"/>
</dbReference>
<evidence type="ECO:0000256" key="1">
    <source>
        <dbReference type="SAM" id="SignalP"/>
    </source>
</evidence>
<dbReference type="STRING" id="1349767.GJA_1439"/>
<dbReference type="AlphaFoldDB" id="W0V3C2"/>
<dbReference type="Proteomes" id="UP000027604">
    <property type="component" value="Chromosome I"/>
</dbReference>
<proteinExistence type="predicted"/>
<dbReference type="KEGG" id="jag:GJA_1439"/>
<dbReference type="InterPro" id="IPR032710">
    <property type="entry name" value="NTF2-like_dom_sf"/>
</dbReference>
<dbReference type="GO" id="GO:0030638">
    <property type="term" value="P:polyketide metabolic process"/>
    <property type="evidence" value="ECO:0007669"/>
    <property type="project" value="InterPro"/>
</dbReference>
<keyword evidence="1" id="KW-0732">Signal</keyword>
<dbReference type="OrthoDB" id="8588307at2"/>
<sequence length="195" mass="21244">MKKLSNNSRHRAARWFSTLLLGATIAAPAFAASANSSANASTKLVEPGKLITDQSLSRETLDAQVLAARRFDTFWNTGDEDMARAALAPDFFDNTLPPGRPQGVEGVLKASRAFRSAVPDLHCEVLQMIVAGDRVMSSLRFTGHFTGTFAGKQGQGQAIDFIAMDIYRIANGRVAEDWHLEDNLTFMQQAGLVSR</sequence>
<feature type="signal peptide" evidence="1">
    <location>
        <begin position="1"/>
        <end position="31"/>
    </location>
</feature>
<protein>
    <submittedName>
        <fullName evidence="2">Lipo, putative domain protein</fullName>
    </submittedName>
</protein>
<evidence type="ECO:0000313" key="3">
    <source>
        <dbReference type="Proteomes" id="UP000027604"/>
    </source>
</evidence>